<reference evidence="1" key="1">
    <citation type="journal article" date="2019" name="bioRxiv">
        <title>The Genome of the Zebra Mussel, Dreissena polymorpha: A Resource for Invasive Species Research.</title>
        <authorList>
            <person name="McCartney M.A."/>
            <person name="Auch B."/>
            <person name="Kono T."/>
            <person name="Mallez S."/>
            <person name="Zhang Y."/>
            <person name="Obille A."/>
            <person name="Becker A."/>
            <person name="Abrahante J.E."/>
            <person name="Garbe J."/>
            <person name="Badalamenti J.P."/>
            <person name="Herman A."/>
            <person name="Mangelson H."/>
            <person name="Liachko I."/>
            <person name="Sullivan S."/>
            <person name="Sone E.D."/>
            <person name="Koren S."/>
            <person name="Silverstein K.A.T."/>
            <person name="Beckman K.B."/>
            <person name="Gohl D.M."/>
        </authorList>
    </citation>
    <scope>NUCLEOTIDE SEQUENCE</scope>
    <source>
        <strain evidence="1">Duluth1</strain>
        <tissue evidence="1">Whole animal</tissue>
    </source>
</reference>
<dbReference type="EMBL" id="JAIWYP010000007">
    <property type="protein sequence ID" value="KAH3798320.1"/>
    <property type="molecule type" value="Genomic_DNA"/>
</dbReference>
<proteinExistence type="predicted"/>
<gene>
    <name evidence="1" type="ORF">DPMN_151918</name>
</gene>
<evidence type="ECO:0000313" key="1">
    <source>
        <dbReference type="EMBL" id="KAH3798320.1"/>
    </source>
</evidence>
<dbReference type="Proteomes" id="UP000828390">
    <property type="component" value="Unassembled WGS sequence"/>
</dbReference>
<dbReference type="AlphaFoldDB" id="A0A9D4J4P9"/>
<keyword evidence="2" id="KW-1185">Reference proteome</keyword>
<protein>
    <submittedName>
        <fullName evidence="1">Uncharacterized protein</fullName>
    </submittedName>
</protein>
<evidence type="ECO:0000313" key="2">
    <source>
        <dbReference type="Proteomes" id="UP000828390"/>
    </source>
</evidence>
<reference evidence="1" key="2">
    <citation type="submission" date="2020-11" db="EMBL/GenBank/DDBJ databases">
        <authorList>
            <person name="McCartney M.A."/>
            <person name="Auch B."/>
            <person name="Kono T."/>
            <person name="Mallez S."/>
            <person name="Becker A."/>
            <person name="Gohl D.M."/>
            <person name="Silverstein K.A.T."/>
            <person name="Koren S."/>
            <person name="Bechman K.B."/>
            <person name="Herman A."/>
            <person name="Abrahante J.E."/>
            <person name="Garbe J."/>
        </authorList>
    </citation>
    <scope>NUCLEOTIDE SEQUENCE</scope>
    <source>
        <strain evidence="1">Duluth1</strain>
        <tissue evidence="1">Whole animal</tissue>
    </source>
</reference>
<sequence>MSLTQGERHSSLLLPERSFLIHSFHFIVLPGSAGFHWITKQRPESTLISLFWTLPMERISPRLLIKKFFSRP</sequence>
<accession>A0A9D4J4P9</accession>
<comment type="caution">
    <text evidence="1">The sequence shown here is derived from an EMBL/GenBank/DDBJ whole genome shotgun (WGS) entry which is preliminary data.</text>
</comment>
<organism evidence="1 2">
    <name type="scientific">Dreissena polymorpha</name>
    <name type="common">Zebra mussel</name>
    <name type="synonym">Mytilus polymorpha</name>
    <dbReference type="NCBI Taxonomy" id="45954"/>
    <lineage>
        <taxon>Eukaryota</taxon>
        <taxon>Metazoa</taxon>
        <taxon>Spiralia</taxon>
        <taxon>Lophotrochozoa</taxon>
        <taxon>Mollusca</taxon>
        <taxon>Bivalvia</taxon>
        <taxon>Autobranchia</taxon>
        <taxon>Heteroconchia</taxon>
        <taxon>Euheterodonta</taxon>
        <taxon>Imparidentia</taxon>
        <taxon>Neoheterodontei</taxon>
        <taxon>Myida</taxon>
        <taxon>Dreissenoidea</taxon>
        <taxon>Dreissenidae</taxon>
        <taxon>Dreissena</taxon>
    </lineage>
</organism>
<name>A0A9D4J4P9_DREPO</name>